<dbReference type="PANTHER" id="PTHR13407">
    <property type="entry name" value="RNF121 PROTEIN"/>
    <property type="match status" value="1"/>
</dbReference>
<evidence type="ECO:0000256" key="6">
    <source>
        <dbReference type="ARBA" id="ARBA00022989"/>
    </source>
</evidence>
<protein>
    <recommendedName>
        <fullName evidence="10">RING-type domain-containing protein</fullName>
    </recommendedName>
</protein>
<gene>
    <name evidence="11" type="ORF">CBOVIS_LOCUS4545</name>
</gene>
<evidence type="ECO:0000256" key="4">
    <source>
        <dbReference type="ARBA" id="ARBA00022771"/>
    </source>
</evidence>
<organism evidence="11 12">
    <name type="scientific">Caenorhabditis bovis</name>
    <dbReference type="NCBI Taxonomy" id="2654633"/>
    <lineage>
        <taxon>Eukaryota</taxon>
        <taxon>Metazoa</taxon>
        <taxon>Ecdysozoa</taxon>
        <taxon>Nematoda</taxon>
        <taxon>Chromadorea</taxon>
        <taxon>Rhabditida</taxon>
        <taxon>Rhabditina</taxon>
        <taxon>Rhabditomorpha</taxon>
        <taxon>Rhabditoidea</taxon>
        <taxon>Rhabditidae</taxon>
        <taxon>Peloderinae</taxon>
        <taxon>Caenorhabditis</taxon>
    </lineage>
</organism>
<dbReference type="InterPro" id="IPR013083">
    <property type="entry name" value="Znf_RING/FYVE/PHD"/>
</dbReference>
<dbReference type="PROSITE" id="PS50089">
    <property type="entry name" value="ZF_RING_2"/>
    <property type="match status" value="1"/>
</dbReference>
<reference evidence="11 12" key="1">
    <citation type="submission" date="2020-04" db="EMBL/GenBank/DDBJ databases">
        <authorList>
            <person name="Laetsch R D."/>
            <person name="Stevens L."/>
            <person name="Kumar S."/>
            <person name="Blaxter L. M."/>
        </authorList>
    </citation>
    <scope>NUCLEOTIDE SEQUENCE [LARGE SCALE GENOMIC DNA]</scope>
</reference>
<dbReference type="PANTHER" id="PTHR13407:SF0">
    <property type="entry name" value="FI05221P"/>
    <property type="match status" value="1"/>
</dbReference>
<feature type="domain" description="RING-type" evidence="10">
    <location>
        <begin position="222"/>
        <end position="293"/>
    </location>
</feature>
<evidence type="ECO:0000256" key="1">
    <source>
        <dbReference type="ARBA" id="ARBA00004141"/>
    </source>
</evidence>
<evidence type="ECO:0000259" key="10">
    <source>
        <dbReference type="PROSITE" id="PS50089"/>
    </source>
</evidence>
<evidence type="ECO:0000256" key="2">
    <source>
        <dbReference type="ARBA" id="ARBA00022692"/>
    </source>
</evidence>
<keyword evidence="3" id="KW-0479">Metal-binding</keyword>
<name>A0A8S1ER16_9PELO</name>
<keyword evidence="7 9" id="KW-0472">Membrane</keyword>
<dbReference type="GO" id="GO:0008270">
    <property type="term" value="F:zinc ion binding"/>
    <property type="evidence" value="ECO:0007669"/>
    <property type="project" value="UniProtKB-KW"/>
</dbReference>
<evidence type="ECO:0000313" key="12">
    <source>
        <dbReference type="Proteomes" id="UP000494206"/>
    </source>
</evidence>
<dbReference type="GO" id="GO:0036503">
    <property type="term" value="P:ERAD pathway"/>
    <property type="evidence" value="ECO:0007669"/>
    <property type="project" value="TreeGrafter"/>
</dbReference>
<comment type="subcellular location">
    <subcellularLocation>
        <location evidence="1">Membrane</location>
        <topology evidence="1">Multi-pass membrane protein</topology>
    </subcellularLocation>
</comment>
<keyword evidence="5" id="KW-0862">Zinc</keyword>
<dbReference type="GO" id="GO:0061630">
    <property type="term" value="F:ubiquitin protein ligase activity"/>
    <property type="evidence" value="ECO:0007669"/>
    <property type="project" value="TreeGrafter"/>
</dbReference>
<accession>A0A8S1ER16</accession>
<evidence type="ECO:0000256" key="9">
    <source>
        <dbReference type="SAM" id="Phobius"/>
    </source>
</evidence>
<dbReference type="InterPro" id="IPR040176">
    <property type="entry name" value="RNF121/RNF175"/>
</dbReference>
<evidence type="ECO:0000256" key="5">
    <source>
        <dbReference type="ARBA" id="ARBA00022833"/>
    </source>
</evidence>
<keyword evidence="6 9" id="KW-1133">Transmembrane helix</keyword>
<feature type="transmembrane region" description="Helical" evidence="9">
    <location>
        <begin position="46"/>
        <end position="66"/>
    </location>
</feature>
<feature type="transmembrane region" description="Helical" evidence="9">
    <location>
        <begin position="97"/>
        <end position="116"/>
    </location>
</feature>
<evidence type="ECO:0000256" key="7">
    <source>
        <dbReference type="ARBA" id="ARBA00023136"/>
    </source>
</evidence>
<dbReference type="Proteomes" id="UP000494206">
    <property type="component" value="Unassembled WGS sequence"/>
</dbReference>
<dbReference type="SUPFAM" id="SSF57850">
    <property type="entry name" value="RING/U-box"/>
    <property type="match status" value="1"/>
</dbReference>
<keyword evidence="2 9" id="KW-0812">Transmembrane</keyword>
<evidence type="ECO:0000256" key="3">
    <source>
        <dbReference type="ARBA" id="ARBA00022723"/>
    </source>
</evidence>
<dbReference type="SMART" id="SM00184">
    <property type="entry name" value="RING"/>
    <property type="match status" value="1"/>
</dbReference>
<dbReference type="Pfam" id="PF13639">
    <property type="entry name" value="zf-RING_2"/>
    <property type="match status" value="1"/>
</dbReference>
<evidence type="ECO:0000256" key="8">
    <source>
        <dbReference type="PROSITE-ProRule" id="PRU00175"/>
    </source>
</evidence>
<proteinExistence type="predicted"/>
<feature type="transmembrane region" description="Helical" evidence="9">
    <location>
        <begin position="137"/>
        <end position="164"/>
    </location>
</feature>
<dbReference type="GO" id="GO:0000139">
    <property type="term" value="C:Golgi membrane"/>
    <property type="evidence" value="ECO:0007669"/>
    <property type="project" value="TreeGrafter"/>
</dbReference>
<keyword evidence="12" id="KW-1185">Reference proteome</keyword>
<dbReference type="EMBL" id="CADEPM010000003">
    <property type="protein sequence ID" value="CAB3401857.1"/>
    <property type="molecule type" value="Genomic_DNA"/>
</dbReference>
<comment type="caution">
    <text evidence="11">The sequence shown here is derived from an EMBL/GenBank/DDBJ whole genome shotgun (WGS) entry which is preliminary data.</text>
</comment>
<dbReference type="InterPro" id="IPR001841">
    <property type="entry name" value="Znf_RING"/>
</dbReference>
<dbReference type="CDD" id="cd16475">
    <property type="entry name" value="RING-H2_RNF121-like"/>
    <property type="match status" value="1"/>
</dbReference>
<sequence>MAHGGAIHLQNEIDPNKEAPRELTEEEQWQIEHQKMHELHRGHDSMHLEMMLILVVTLIVGQIFLVQWKRRHFKSYQFCTLIGMWLIPVYVCATRSWYRFLVTWASFTFFSAMIWFRASSSQITGDTPRFVYKYFLLLHKLSYVLGIIGYLIMMFALLGFNYVFGIKQNTCMDAGILILYYGLYYGVLGRDFAHICTDRMAAKIGYYTEVGLPKKHLEENVCAVCDNRLNLAKARNCDPSRTSLLKNPDEDDDDDVGLQNEKTYKLTCGHVFHEFCIRGWVVVGKSQTCPYCKEKVDLQRMFRNPWEKPHIFYGKLLDWIRYLVCWQPLIITFVQGLNNFLGLE</sequence>
<dbReference type="AlphaFoldDB" id="A0A8S1ER16"/>
<keyword evidence="4 8" id="KW-0863">Zinc-finger</keyword>
<dbReference type="Gene3D" id="3.30.40.10">
    <property type="entry name" value="Zinc/RING finger domain, C3HC4 (zinc finger)"/>
    <property type="match status" value="1"/>
</dbReference>
<dbReference type="GO" id="GO:0005789">
    <property type="term" value="C:endoplasmic reticulum membrane"/>
    <property type="evidence" value="ECO:0007669"/>
    <property type="project" value="TreeGrafter"/>
</dbReference>
<dbReference type="OrthoDB" id="446635at2759"/>
<evidence type="ECO:0000313" key="11">
    <source>
        <dbReference type="EMBL" id="CAB3401857.1"/>
    </source>
</evidence>